<keyword evidence="2" id="KW-1185">Reference proteome</keyword>
<evidence type="ECO:0000313" key="1">
    <source>
        <dbReference type="EMBL" id="EGR27919.1"/>
    </source>
</evidence>
<protein>
    <submittedName>
        <fullName evidence="1">Uncharacterized protein</fullName>
    </submittedName>
</protein>
<evidence type="ECO:0000313" key="2">
    <source>
        <dbReference type="Proteomes" id="UP000008983"/>
    </source>
</evidence>
<dbReference type="RefSeq" id="XP_004027264.1">
    <property type="nucleotide sequence ID" value="XM_004027215.1"/>
</dbReference>
<dbReference type="EMBL" id="GL984310">
    <property type="protein sequence ID" value="EGR27919.1"/>
    <property type="molecule type" value="Genomic_DNA"/>
</dbReference>
<sequence length="134" mass="16610">KSLFSPGEFIFQENDNDNSSIYYILKECVQIQLSKLHFIKFPENNIRRNTFYYWQFEDFSCQSYRLLQSIQDKKRIVYRYHKKQQIRLWDFINNQRSINNKKRIQNLHKQDFINIIKQIILKQNTRKRIQSIKA</sequence>
<dbReference type="AlphaFoldDB" id="G0R3N7"/>
<dbReference type="GeneID" id="14903997"/>
<accession>G0R3N7</accession>
<feature type="non-terminal residue" evidence="1">
    <location>
        <position position="1"/>
    </location>
</feature>
<feature type="non-terminal residue" evidence="1">
    <location>
        <position position="134"/>
    </location>
</feature>
<dbReference type="Proteomes" id="UP000008983">
    <property type="component" value="Unassembled WGS sequence"/>
</dbReference>
<proteinExistence type="predicted"/>
<reference evidence="1 2" key="1">
    <citation type="submission" date="2011-07" db="EMBL/GenBank/DDBJ databases">
        <authorList>
            <person name="Coyne R."/>
            <person name="Brami D."/>
            <person name="Johnson J."/>
            <person name="Hostetler J."/>
            <person name="Hannick L."/>
            <person name="Clark T."/>
            <person name="Cassidy-Hanley D."/>
            <person name="Inman J."/>
        </authorList>
    </citation>
    <scope>NUCLEOTIDE SEQUENCE [LARGE SCALE GENOMIC DNA]</scope>
    <source>
        <strain evidence="1 2">G5</strain>
    </source>
</reference>
<name>G0R3N7_ICHMU</name>
<gene>
    <name evidence="1" type="ORF">IMG5_186720</name>
</gene>
<dbReference type="InParanoid" id="G0R3N7"/>
<organism evidence="1 2">
    <name type="scientific">Ichthyophthirius multifiliis</name>
    <name type="common">White spot disease agent</name>
    <name type="synonym">Ich</name>
    <dbReference type="NCBI Taxonomy" id="5932"/>
    <lineage>
        <taxon>Eukaryota</taxon>
        <taxon>Sar</taxon>
        <taxon>Alveolata</taxon>
        <taxon>Ciliophora</taxon>
        <taxon>Intramacronucleata</taxon>
        <taxon>Oligohymenophorea</taxon>
        <taxon>Hymenostomatida</taxon>
        <taxon>Ophryoglenina</taxon>
        <taxon>Ichthyophthirius</taxon>
    </lineage>
</organism>